<feature type="compositionally biased region" description="Basic and acidic residues" evidence="12">
    <location>
        <begin position="207"/>
        <end position="220"/>
    </location>
</feature>
<gene>
    <name evidence="11" type="primary">nadD</name>
    <name evidence="14" type="ORF">M8523_03185</name>
</gene>
<comment type="function">
    <text evidence="1 11">Catalyzes the reversible adenylation of nicotinate mononucleotide (NaMN) to nicotinic acid adenine dinucleotide (NaAD).</text>
</comment>
<evidence type="ECO:0000256" key="7">
    <source>
        <dbReference type="ARBA" id="ARBA00022741"/>
    </source>
</evidence>
<keyword evidence="5 11" id="KW-0808">Transferase</keyword>
<proteinExistence type="inferred from homology"/>
<evidence type="ECO:0000256" key="5">
    <source>
        <dbReference type="ARBA" id="ARBA00022679"/>
    </source>
</evidence>
<keyword evidence="7 11" id="KW-0547">Nucleotide-binding</keyword>
<evidence type="ECO:0000256" key="9">
    <source>
        <dbReference type="ARBA" id="ARBA00023027"/>
    </source>
</evidence>
<evidence type="ECO:0000256" key="1">
    <source>
        <dbReference type="ARBA" id="ARBA00002324"/>
    </source>
</evidence>
<evidence type="ECO:0000256" key="3">
    <source>
        <dbReference type="ARBA" id="ARBA00009014"/>
    </source>
</evidence>
<dbReference type="Proteomes" id="UP001165667">
    <property type="component" value="Unassembled WGS sequence"/>
</dbReference>
<dbReference type="InterPro" id="IPR005248">
    <property type="entry name" value="NadD/NMNAT"/>
</dbReference>
<evidence type="ECO:0000256" key="8">
    <source>
        <dbReference type="ARBA" id="ARBA00022840"/>
    </source>
</evidence>
<dbReference type="GO" id="GO:0004515">
    <property type="term" value="F:nicotinate-nucleotide adenylyltransferase activity"/>
    <property type="evidence" value="ECO:0007669"/>
    <property type="project" value="UniProtKB-UniRule"/>
</dbReference>
<keyword evidence="8 11" id="KW-0067">ATP-binding</keyword>
<name>A0AA42CIM1_9HYPH</name>
<comment type="pathway">
    <text evidence="2 11">Cofactor biosynthesis; NAD(+) biosynthesis; deamido-NAD(+) from nicotinate D-ribonucleotide: step 1/1.</text>
</comment>
<dbReference type="EC" id="2.7.7.18" evidence="11"/>
<evidence type="ECO:0000256" key="2">
    <source>
        <dbReference type="ARBA" id="ARBA00005019"/>
    </source>
</evidence>
<evidence type="ECO:0000256" key="12">
    <source>
        <dbReference type="SAM" id="MobiDB-lite"/>
    </source>
</evidence>
<comment type="catalytic activity">
    <reaction evidence="10 11">
        <text>nicotinate beta-D-ribonucleotide + ATP + H(+) = deamido-NAD(+) + diphosphate</text>
        <dbReference type="Rhea" id="RHEA:22860"/>
        <dbReference type="ChEBI" id="CHEBI:15378"/>
        <dbReference type="ChEBI" id="CHEBI:30616"/>
        <dbReference type="ChEBI" id="CHEBI:33019"/>
        <dbReference type="ChEBI" id="CHEBI:57502"/>
        <dbReference type="ChEBI" id="CHEBI:58437"/>
        <dbReference type="EC" id="2.7.7.18"/>
    </reaction>
</comment>
<dbReference type="NCBIfam" id="NF000843">
    <property type="entry name" value="PRK00071.2-2"/>
    <property type="match status" value="1"/>
</dbReference>
<keyword evidence="6 11" id="KW-0548">Nucleotidyltransferase</keyword>
<dbReference type="PANTHER" id="PTHR39321">
    <property type="entry name" value="NICOTINATE-NUCLEOTIDE ADENYLYLTRANSFERASE-RELATED"/>
    <property type="match status" value="1"/>
</dbReference>
<feature type="region of interest" description="Disordered" evidence="12">
    <location>
        <begin position="193"/>
        <end position="220"/>
    </location>
</feature>
<dbReference type="CDD" id="cd02165">
    <property type="entry name" value="NMNAT"/>
    <property type="match status" value="1"/>
</dbReference>
<keyword evidence="15" id="KW-1185">Reference proteome</keyword>
<dbReference type="InterPro" id="IPR004821">
    <property type="entry name" value="Cyt_trans-like"/>
</dbReference>
<feature type="domain" description="Cytidyltransferase-like" evidence="13">
    <location>
        <begin position="28"/>
        <end position="207"/>
    </location>
</feature>
<evidence type="ECO:0000256" key="11">
    <source>
        <dbReference type="HAMAP-Rule" id="MF_00244"/>
    </source>
</evidence>
<keyword evidence="9 11" id="KW-0520">NAD</keyword>
<dbReference type="EMBL" id="JAMOIM010000001">
    <property type="protein sequence ID" value="MCW6507021.1"/>
    <property type="molecule type" value="Genomic_DNA"/>
</dbReference>
<evidence type="ECO:0000256" key="4">
    <source>
        <dbReference type="ARBA" id="ARBA00022642"/>
    </source>
</evidence>
<keyword evidence="4 11" id="KW-0662">Pyridine nucleotide biosynthesis</keyword>
<accession>A0AA42CIM1</accession>
<dbReference type="NCBIfam" id="TIGR00482">
    <property type="entry name" value="nicotinate (nicotinamide) nucleotide adenylyltransferase"/>
    <property type="match status" value="1"/>
</dbReference>
<dbReference type="HAMAP" id="MF_00244">
    <property type="entry name" value="NaMN_adenylyltr"/>
    <property type="match status" value="1"/>
</dbReference>
<protein>
    <recommendedName>
        <fullName evidence="11">Probable nicotinate-nucleotide adenylyltransferase</fullName>
        <ecNumber evidence="11">2.7.7.18</ecNumber>
    </recommendedName>
    <alternativeName>
        <fullName evidence="11">Deamido-NAD(+) diphosphorylase</fullName>
    </alternativeName>
    <alternativeName>
        <fullName evidence="11">Deamido-NAD(+) pyrophosphorylase</fullName>
    </alternativeName>
    <alternativeName>
        <fullName evidence="11">Nicotinate mononucleotide adenylyltransferase</fullName>
        <shortName evidence="11">NaMN adenylyltransferase</shortName>
    </alternativeName>
</protein>
<organism evidence="14 15">
    <name type="scientific">Lichenifustis flavocetrariae</name>
    <dbReference type="NCBI Taxonomy" id="2949735"/>
    <lineage>
        <taxon>Bacteria</taxon>
        <taxon>Pseudomonadati</taxon>
        <taxon>Pseudomonadota</taxon>
        <taxon>Alphaproteobacteria</taxon>
        <taxon>Hyphomicrobiales</taxon>
        <taxon>Lichenihabitantaceae</taxon>
        <taxon>Lichenifustis</taxon>
    </lineage>
</organism>
<evidence type="ECO:0000256" key="10">
    <source>
        <dbReference type="ARBA" id="ARBA00048721"/>
    </source>
</evidence>
<dbReference type="Gene3D" id="3.40.50.620">
    <property type="entry name" value="HUPs"/>
    <property type="match status" value="1"/>
</dbReference>
<dbReference type="RefSeq" id="WP_282583356.1">
    <property type="nucleotide sequence ID" value="NZ_JAMOIM010000001.1"/>
</dbReference>
<dbReference type="InterPro" id="IPR014729">
    <property type="entry name" value="Rossmann-like_a/b/a_fold"/>
</dbReference>
<evidence type="ECO:0000313" key="15">
    <source>
        <dbReference type="Proteomes" id="UP001165667"/>
    </source>
</evidence>
<evidence type="ECO:0000256" key="6">
    <source>
        <dbReference type="ARBA" id="ARBA00022695"/>
    </source>
</evidence>
<dbReference type="SUPFAM" id="SSF52374">
    <property type="entry name" value="Nucleotidylyl transferase"/>
    <property type="match status" value="1"/>
</dbReference>
<dbReference type="AlphaFoldDB" id="A0AA42CIM1"/>
<dbReference type="PANTHER" id="PTHR39321:SF3">
    <property type="entry name" value="PHOSPHOPANTETHEINE ADENYLYLTRANSFERASE"/>
    <property type="match status" value="1"/>
</dbReference>
<evidence type="ECO:0000313" key="14">
    <source>
        <dbReference type="EMBL" id="MCW6507021.1"/>
    </source>
</evidence>
<dbReference type="NCBIfam" id="NF000845">
    <property type="entry name" value="PRK00071.2-4"/>
    <property type="match status" value="1"/>
</dbReference>
<evidence type="ECO:0000259" key="13">
    <source>
        <dbReference type="Pfam" id="PF01467"/>
    </source>
</evidence>
<dbReference type="GO" id="GO:0005524">
    <property type="term" value="F:ATP binding"/>
    <property type="evidence" value="ECO:0007669"/>
    <property type="project" value="UniProtKB-KW"/>
</dbReference>
<reference evidence="14" key="1">
    <citation type="submission" date="2022-05" db="EMBL/GenBank/DDBJ databases">
        <authorList>
            <person name="Pankratov T."/>
        </authorList>
    </citation>
    <scope>NUCLEOTIDE SEQUENCE</scope>
    <source>
        <strain evidence="14">BP6-180914</strain>
    </source>
</reference>
<comment type="similarity">
    <text evidence="3 11">Belongs to the NadD family.</text>
</comment>
<sequence>MTDPNPEVRAGWLARLPPKHAAGLKIGLFGGSFNPAHEGHRLASLIALRRLKLDRVWWLVSPGNPLKSLDELEGLEARIAKARRVAHHPAIDVTGVEAALGTRFTVDVLQTLVRRCPGVHFVWIMGADNLANFPRWQRWTTIARTVPIAVVDRPGSTLRSRQGGAGVYLGRWQRPEQAASRLALAKPPAFAFLHGPRSPQSSTALREALRRGDKDGRPGS</sequence>
<dbReference type="GO" id="GO:0009435">
    <property type="term" value="P:NAD+ biosynthetic process"/>
    <property type="evidence" value="ECO:0007669"/>
    <property type="project" value="UniProtKB-UniRule"/>
</dbReference>
<dbReference type="Pfam" id="PF01467">
    <property type="entry name" value="CTP_transf_like"/>
    <property type="match status" value="1"/>
</dbReference>
<comment type="caution">
    <text evidence="14">The sequence shown here is derived from an EMBL/GenBank/DDBJ whole genome shotgun (WGS) entry which is preliminary data.</text>
</comment>